<dbReference type="InterPro" id="IPR051678">
    <property type="entry name" value="AGP_Transferase"/>
</dbReference>
<organism evidence="2 3">
    <name type="scientific">Alkalicoccus daliensis</name>
    <dbReference type="NCBI Taxonomy" id="745820"/>
    <lineage>
        <taxon>Bacteria</taxon>
        <taxon>Bacillati</taxon>
        <taxon>Bacillota</taxon>
        <taxon>Bacilli</taxon>
        <taxon>Bacillales</taxon>
        <taxon>Bacillaceae</taxon>
        <taxon>Alkalicoccus</taxon>
    </lineage>
</organism>
<dbReference type="PANTHER" id="PTHR21310">
    <property type="entry name" value="AMINOGLYCOSIDE PHOSPHOTRANSFERASE-RELATED-RELATED"/>
    <property type="match status" value="1"/>
</dbReference>
<protein>
    <submittedName>
        <fullName evidence="2">Phosphotransferase enzyme family protein</fullName>
    </submittedName>
</protein>
<dbReference type="AlphaFoldDB" id="A0A1H0JY26"/>
<keyword evidence="3" id="KW-1185">Reference proteome</keyword>
<evidence type="ECO:0000313" key="2">
    <source>
        <dbReference type="EMBL" id="SDO48530.1"/>
    </source>
</evidence>
<dbReference type="EMBL" id="FNIL01000015">
    <property type="protein sequence ID" value="SDO48530.1"/>
    <property type="molecule type" value="Genomic_DNA"/>
</dbReference>
<keyword evidence="2" id="KW-0808">Transferase</keyword>
<accession>A0A1H0JY26</accession>
<dbReference type="RefSeq" id="WP_090843994.1">
    <property type="nucleotide sequence ID" value="NZ_FNIL01000015.1"/>
</dbReference>
<name>A0A1H0JY26_9BACI</name>
<dbReference type="STRING" id="745820.SAMN04488053_11532"/>
<dbReference type="InterPro" id="IPR002575">
    <property type="entry name" value="Aminoglycoside_PTrfase"/>
</dbReference>
<reference evidence="3" key="1">
    <citation type="submission" date="2016-10" db="EMBL/GenBank/DDBJ databases">
        <authorList>
            <person name="Varghese N."/>
            <person name="Submissions S."/>
        </authorList>
    </citation>
    <scope>NUCLEOTIDE SEQUENCE [LARGE SCALE GENOMIC DNA]</scope>
    <source>
        <strain evidence="3">CGMCC 1.10369</strain>
    </source>
</reference>
<dbReference type="OrthoDB" id="9812495at2"/>
<dbReference type="GO" id="GO:0016740">
    <property type="term" value="F:transferase activity"/>
    <property type="evidence" value="ECO:0007669"/>
    <property type="project" value="UniProtKB-KW"/>
</dbReference>
<evidence type="ECO:0000313" key="3">
    <source>
        <dbReference type="Proteomes" id="UP000198778"/>
    </source>
</evidence>
<dbReference type="Proteomes" id="UP000198778">
    <property type="component" value="Unassembled WGS sequence"/>
</dbReference>
<gene>
    <name evidence="2" type="ORF">SAMN04488053_11532</name>
</gene>
<dbReference type="Pfam" id="PF01636">
    <property type="entry name" value="APH"/>
    <property type="match status" value="1"/>
</dbReference>
<dbReference type="SUPFAM" id="SSF56112">
    <property type="entry name" value="Protein kinase-like (PK-like)"/>
    <property type="match status" value="1"/>
</dbReference>
<dbReference type="InterPro" id="IPR011009">
    <property type="entry name" value="Kinase-like_dom_sf"/>
</dbReference>
<sequence>MQPIQIYEIPTEIKDFVGTIKSITFPRQGYTSNVGVIECKNGFFVLKRTKGMPNNTSLNREVSVLNHLAATNLPIPTVHQFVEQETNNQSWALFELIEGETVRTALSNEVAEEKRQEIIFNFGKILAQVHSTPCPSELIYEKSWLDEMLAQADINLKTSTVDGDAELLQHIKVIKPAEIKQVLIHGDFTIDNVIVNHGKVAGIIDWGGGSYGDPRYDVSLAVRPKPKAFETENDKELFFKGYGARIMNEWDYNYFVKGLYEFF</sequence>
<dbReference type="Gene3D" id="3.90.1200.10">
    <property type="match status" value="1"/>
</dbReference>
<feature type="domain" description="Aminoglycoside phosphotransferase" evidence="1">
    <location>
        <begin position="24"/>
        <end position="223"/>
    </location>
</feature>
<proteinExistence type="predicted"/>
<evidence type="ECO:0000259" key="1">
    <source>
        <dbReference type="Pfam" id="PF01636"/>
    </source>
</evidence>